<dbReference type="SUPFAM" id="SSF52058">
    <property type="entry name" value="L domain-like"/>
    <property type="match status" value="1"/>
</dbReference>
<evidence type="ECO:0000256" key="1">
    <source>
        <dbReference type="ARBA" id="ARBA00004162"/>
    </source>
</evidence>
<dbReference type="SMART" id="SM00220">
    <property type="entry name" value="S_TKc"/>
    <property type="match status" value="1"/>
</dbReference>
<name>A0A1D1YLN8_9ARAE</name>
<dbReference type="InterPro" id="IPR001611">
    <property type="entry name" value="Leu-rich_rpt"/>
</dbReference>
<keyword evidence="20" id="KW-0675">Receptor</keyword>
<dbReference type="Gene3D" id="3.30.200.20">
    <property type="entry name" value="Phosphorylase Kinase, domain 1"/>
    <property type="match status" value="1"/>
</dbReference>
<keyword evidence="11 16" id="KW-0067">ATP-binding</keyword>
<feature type="binding site" evidence="16">
    <location>
        <position position="266"/>
    </location>
    <ligand>
        <name>ATP</name>
        <dbReference type="ChEBI" id="CHEBI:30616"/>
    </ligand>
</feature>
<dbReference type="PANTHER" id="PTHR45631:SF202">
    <property type="entry name" value="SENESCENCE-INDUCED RECEPTOR-LIKE SERINE_THREONINE-PROTEIN KINASE"/>
    <property type="match status" value="1"/>
</dbReference>
<dbReference type="InterPro" id="IPR008271">
    <property type="entry name" value="Ser/Thr_kinase_AS"/>
</dbReference>
<evidence type="ECO:0000259" key="19">
    <source>
        <dbReference type="PROSITE" id="PS50011"/>
    </source>
</evidence>
<evidence type="ECO:0000256" key="6">
    <source>
        <dbReference type="ARBA" id="ARBA00022692"/>
    </source>
</evidence>
<keyword evidence="10 20" id="KW-0418">Kinase</keyword>
<evidence type="ECO:0000256" key="12">
    <source>
        <dbReference type="ARBA" id="ARBA00022989"/>
    </source>
</evidence>
<comment type="catalytic activity">
    <reaction evidence="14">
        <text>L-threonyl-[protein] + ATP = O-phospho-L-threonyl-[protein] + ADP + H(+)</text>
        <dbReference type="Rhea" id="RHEA:46608"/>
        <dbReference type="Rhea" id="RHEA-COMP:11060"/>
        <dbReference type="Rhea" id="RHEA-COMP:11605"/>
        <dbReference type="ChEBI" id="CHEBI:15378"/>
        <dbReference type="ChEBI" id="CHEBI:30013"/>
        <dbReference type="ChEBI" id="CHEBI:30616"/>
        <dbReference type="ChEBI" id="CHEBI:61977"/>
        <dbReference type="ChEBI" id="CHEBI:456216"/>
        <dbReference type="EC" id="2.7.11.1"/>
    </reaction>
</comment>
<dbReference type="PROSITE" id="PS00107">
    <property type="entry name" value="PROTEIN_KINASE_ATP"/>
    <property type="match status" value="1"/>
</dbReference>
<evidence type="ECO:0000256" key="8">
    <source>
        <dbReference type="ARBA" id="ARBA00022737"/>
    </source>
</evidence>
<evidence type="ECO:0000256" key="4">
    <source>
        <dbReference type="ARBA" id="ARBA00022614"/>
    </source>
</evidence>
<evidence type="ECO:0000256" key="5">
    <source>
        <dbReference type="ARBA" id="ARBA00022679"/>
    </source>
</evidence>
<evidence type="ECO:0000256" key="3">
    <source>
        <dbReference type="ARBA" id="ARBA00022527"/>
    </source>
</evidence>
<evidence type="ECO:0000256" key="16">
    <source>
        <dbReference type="PROSITE-ProRule" id="PRU10141"/>
    </source>
</evidence>
<evidence type="ECO:0000256" key="15">
    <source>
        <dbReference type="ARBA" id="ARBA00048679"/>
    </source>
</evidence>
<keyword evidence="7" id="KW-0732">Signal</keyword>
<sequence>YASASSTRPYLINAFESFDLRPMEGLPTDQRDVDTIEDIKRSVYKAKGNWNGDPCAPKEFAWEGVTCSYDASQPPRIVLLNLSSSSLNDGIPASIANLTALTTLDLSNNNLTGMIPTFFAELPSLKLLILTGNKLVGTTPQRLCDKVQNATLSLSIDGNHEQCSQVLLRKRKFIPVAIVASVIFVALLGICILLWRIKRRRKISASNDLTKKQRKEERNGLKCKSHRFTSLEIRNMTRNFETTIGKGGFGIVYLGYLNDGTQVAVKVLSQTSSQGAKQFQVEVELLESVHHRNVISLIGYCDAEHNLALVYEYMDQGTLKDHLSGKINNINVLSWEQRVKIALQAAQGLDYLHTGCKQPIIHRDVKSTNILLNQDFVAKVADFGLSRAFNSENDTHITTRVVGTPGYLDPEYVIS</sequence>
<comment type="subcellular location">
    <subcellularLocation>
        <location evidence="1">Cell membrane</location>
        <topology evidence="1">Single-pass membrane protein</topology>
    </subcellularLocation>
</comment>
<dbReference type="PROSITE" id="PS00108">
    <property type="entry name" value="PROTEIN_KINASE_ST"/>
    <property type="match status" value="1"/>
</dbReference>
<feature type="non-terminal residue" evidence="20">
    <location>
        <position position="1"/>
    </location>
</feature>
<evidence type="ECO:0000256" key="2">
    <source>
        <dbReference type="ARBA" id="ARBA00012513"/>
    </source>
</evidence>
<keyword evidence="3 17" id="KW-0723">Serine/threonine-protein kinase</keyword>
<dbReference type="PRINTS" id="PR00019">
    <property type="entry name" value="LEURICHRPT"/>
</dbReference>
<dbReference type="AlphaFoldDB" id="A0A1D1YLN8"/>
<proteinExistence type="inferred from homology"/>
<dbReference type="InterPro" id="IPR011009">
    <property type="entry name" value="Kinase-like_dom_sf"/>
</dbReference>
<dbReference type="Pfam" id="PF00069">
    <property type="entry name" value="Pkinase"/>
    <property type="match status" value="1"/>
</dbReference>
<comment type="catalytic activity">
    <reaction evidence="15">
        <text>L-seryl-[protein] + ATP = O-phospho-L-seryl-[protein] + ADP + H(+)</text>
        <dbReference type="Rhea" id="RHEA:17989"/>
        <dbReference type="Rhea" id="RHEA-COMP:9863"/>
        <dbReference type="Rhea" id="RHEA-COMP:11604"/>
        <dbReference type="ChEBI" id="CHEBI:15378"/>
        <dbReference type="ChEBI" id="CHEBI:29999"/>
        <dbReference type="ChEBI" id="CHEBI:30616"/>
        <dbReference type="ChEBI" id="CHEBI:83421"/>
        <dbReference type="ChEBI" id="CHEBI:456216"/>
        <dbReference type="EC" id="2.7.11.1"/>
    </reaction>
</comment>
<dbReference type="SUPFAM" id="SSF56112">
    <property type="entry name" value="Protein kinase-like (PK-like)"/>
    <property type="match status" value="1"/>
</dbReference>
<keyword evidence="6 18" id="KW-0812">Transmembrane</keyword>
<dbReference type="PANTHER" id="PTHR45631">
    <property type="entry name" value="OS07G0107800 PROTEIN-RELATED"/>
    <property type="match status" value="1"/>
</dbReference>
<dbReference type="GO" id="GO:0004674">
    <property type="term" value="F:protein serine/threonine kinase activity"/>
    <property type="evidence" value="ECO:0007669"/>
    <property type="project" value="UniProtKB-KW"/>
</dbReference>
<dbReference type="PROSITE" id="PS50011">
    <property type="entry name" value="PROTEIN_KINASE_DOM"/>
    <property type="match status" value="1"/>
</dbReference>
<organism evidence="20">
    <name type="scientific">Anthurium amnicola</name>
    <dbReference type="NCBI Taxonomy" id="1678845"/>
    <lineage>
        <taxon>Eukaryota</taxon>
        <taxon>Viridiplantae</taxon>
        <taxon>Streptophyta</taxon>
        <taxon>Embryophyta</taxon>
        <taxon>Tracheophyta</taxon>
        <taxon>Spermatophyta</taxon>
        <taxon>Magnoliopsida</taxon>
        <taxon>Liliopsida</taxon>
        <taxon>Araceae</taxon>
        <taxon>Pothoideae</taxon>
        <taxon>Potheae</taxon>
        <taxon>Anthurium</taxon>
    </lineage>
</organism>
<comment type="similarity">
    <text evidence="17">Belongs to the protein kinase superfamily.</text>
</comment>
<evidence type="ECO:0000256" key="14">
    <source>
        <dbReference type="ARBA" id="ARBA00047899"/>
    </source>
</evidence>
<dbReference type="Pfam" id="PF13855">
    <property type="entry name" value="LRR_8"/>
    <property type="match status" value="1"/>
</dbReference>
<dbReference type="EMBL" id="GDJX01012377">
    <property type="protein sequence ID" value="JAT55559.1"/>
    <property type="molecule type" value="Transcribed_RNA"/>
</dbReference>
<dbReference type="FunFam" id="3.30.200.20:FF:000394">
    <property type="entry name" value="Leucine-rich repeat receptor-like protein kinase"/>
    <property type="match status" value="1"/>
</dbReference>
<dbReference type="Gene3D" id="1.10.510.10">
    <property type="entry name" value="Transferase(Phosphotransferase) domain 1"/>
    <property type="match status" value="1"/>
</dbReference>
<dbReference type="InterPro" id="IPR000719">
    <property type="entry name" value="Prot_kinase_dom"/>
</dbReference>
<evidence type="ECO:0000256" key="13">
    <source>
        <dbReference type="ARBA" id="ARBA00023136"/>
    </source>
</evidence>
<accession>A0A1D1YLN8</accession>
<keyword evidence="8" id="KW-0677">Repeat</keyword>
<dbReference type="FunFam" id="1.10.510.10:FF:001023">
    <property type="entry name" value="Os07g0541700 protein"/>
    <property type="match status" value="1"/>
</dbReference>
<keyword evidence="9 16" id="KW-0547">Nucleotide-binding</keyword>
<protein>
    <recommendedName>
        <fullName evidence="2">non-specific serine/threonine protein kinase</fullName>
        <ecNumber evidence="2">2.7.11.1</ecNumber>
    </recommendedName>
</protein>
<evidence type="ECO:0000256" key="11">
    <source>
        <dbReference type="ARBA" id="ARBA00022840"/>
    </source>
</evidence>
<dbReference type="EC" id="2.7.11.1" evidence="2"/>
<dbReference type="GO" id="GO:0005524">
    <property type="term" value="F:ATP binding"/>
    <property type="evidence" value="ECO:0007669"/>
    <property type="project" value="UniProtKB-UniRule"/>
</dbReference>
<feature type="transmembrane region" description="Helical" evidence="18">
    <location>
        <begin position="173"/>
        <end position="195"/>
    </location>
</feature>
<reference evidence="20" key="1">
    <citation type="submission" date="2015-07" db="EMBL/GenBank/DDBJ databases">
        <title>Transcriptome Assembly of Anthurium amnicola.</title>
        <authorList>
            <person name="Suzuki J."/>
        </authorList>
    </citation>
    <scope>NUCLEOTIDE SEQUENCE</scope>
</reference>
<dbReference type="GO" id="GO:0005886">
    <property type="term" value="C:plasma membrane"/>
    <property type="evidence" value="ECO:0007669"/>
    <property type="project" value="UniProtKB-SubCell"/>
</dbReference>
<evidence type="ECO:0000256" key="17">
    <source>
        <dbReference type="RuleBase" id="RU000304"/>
    </source>
</evidence>
<evidence type="ECO:0000256" key="7">
    <source>
        <dbReference type="ARBA" id="ARBA00022729"/>
    </source>
</evidence>
<keyword evidence="12 18" id="KW-1133">Transmembrane helix</keyword>
<evidence type="ECO:0000313" key="20">
    <source>
        <dbReference type="EMBL" id="JAT55559.1"/>
    </source>
</evidence>
<dbReference type="FunFam" id="3.80.10.10:FF:000129">
    <property type="entry name" value="Leucine-rich repeat receptor-like kinase"/>
    <property type="match status" value="1"/>
</dbReference>
<evidence type="ECO:0000256" key="9">
    <source>
        <dbReference type="ARBA" id="ARBA00022741"/>
    </source>
</evidence>
<keyword evidence="4" id="KW-0433">Leucine-rich repeat</keyword>
<dbReference type="InterPro" id="IPR032675">
    <property type="entry name" value="LRR_dom_sf"/>
</dbReference>
<gene>
    <name evidence="20" type="primary">At2g14510_9</name>
    <name evidence="20" type="ORF">g.120856</name>
</gene>
<feature type="domain" description="Protein kinase" evidence="19">
    <location>
        <begin position="238"/>
        <end position="415"/>
    </location>
</feature>
<evidence type="ECO:0000256" key="18">
    <source>
        <dbReference type="SAM" id="Phobius"/>
    </source>
</evidence>
<dbReference type="InterPro" id="IPR017441">
    <property type="entry name" value="Protein_kinase_ATP_BS"/>
</dbReference>
<keyword evidence="13 18" id="KW-0472">Membrane</keyword>
<keyword evidence="5" id="KW-0808">Transferase</keyword>
<evidence type="ECO:0000256" key="10">
    <source>
        <dbReference type="ARBA" id="ARBA00022777"/>
    </source>
</evidence>
<dbReference type="Gene3D" id="3.80.10.10">
    <property type="entry name" value="Ribonuclease Inhibitor"/>
    <property type="match status" value="1"/>
</dbReference>